<reference evidence="2" key="1">
    <citation type="journal article" date="2022" name="Int. J. Syst. Evol. Microbiol.">
        <title>Apilactobacillus apisilvae sp. nov., Nicolia spurrieriana gen. nov. sp. nov., Bombilactobacillus folatiphilus sp. nov. and Bombilactobacillus thymidiniphilus sp. nov., four new lactic acid bacterial isolates from stingless bees Tetragonula carbonaria and Austroplebeia australis.</title>
        <authorList>
            <person name="Oliphant S.A."/>
            <person name="Watson-Haigh N.S."/>
            <person name="Sumby K.M."/>
            <person name="Gardner J."/>
            <person name="Groom S."/>
            <person name="Jiranek V."/>
        </authorList>
    </citation>
    <scope>NUCLEOTIDE SEQUENCE</scope>
    <source>
        <strain evidence="2">SGEP1_A5</strain>
    </source>
</reference>
<dbReference type="Proteomes" id="UP000831181">
    <property type="component" value="Chromosome"/>
</dbReference>
<feature type="transmembrane region" description="Helical" evidence="1">
    <location>
        <begin position="41"/>
        <end position="62"/>
    </location>
</feature>
<evidence type="ECO:0000313" key="2">
    <source>
        <dbReference type="EMBL" id="UQS86604.1"/>
    </source>
</evidence>
<dbReference type="EMBL" id="CP093361">
    <property type="protein sequence ID" value="UQS86604.1"/>
    <property type="molecule type" value="Genomic_DNA"/>
</dbReference>
<accession>A0A976RRS8</accession>
<keyword evidence="1" id="KW-0812">Transmembrane</keyword>
<keyword evidence="1" id="KW-1133">Transmembrane helix</keyword>
<dbReference type="RefSeq" id="WP_260116407.1">
    <property type="nucleotide sequence ID" value="NZ_CP093361.1"/>
</dbReference>
<dbReference type="InterPro" id="IPR020215">
    <property type="entry name" value="EbsA-like"/>
</dbReference>
<protein>
    <submittedName>
        <fullName evidence="2">EbsA family protein</fullName>
    </submittedName>
</protein>
<sequence length="129" mass="15268">MTTSKRTFFYQPNPLTSTICWSWTFILLLLGIIFWLEVTQFSWITLFFFTLFTLISAAQLYFRKITIENGQFMVGHVMNPNWLRIPMHNINNLHAGKFTISFDYQQNHYLFMLPANSVIEINGIINAYQ</sequence>
<keyword evidence="1" id="KW-0472">Membrane</keyword>
<proteinExistence type="predicted"/>
<gene>
    <name evidence="2" type="ORF">MOO44_06855</name>
</gene>
<feature type="transmembrane region" description="Helical" evidence="1">
    <location>
        <begin position="12"/>
        <end position="35"/>
    </location>
</feature>
<dbReference type="Pfam" id="PF17255">
    <property type="entry name" value="EbsA"/>
    <property type="match status" value="1"/>
</dbReference>
<evidence type="ECO:0000313" key="3">
    <source>
        <dbReference type="Proteomes" id="UP000831181"/>
    </source>
</evidence>
<name>A0A976RRS8_9LACO</name>
<evidence type="ECO:0000256" key="1">
    <source>
        <dbReference type="SAM" id="Phobius"/>
    </source>
</evidence>
<dbReference type="AlphaFoldDB" id="A0A976RRS8"/>
<organism evidence="2 3">
    <name type="scientific">Nicoliella spurrieriana</name>
    <dbReference type="NCBI Taxonomy" id="2925830"/>
    <lineage>
        <taxon>Bacteria</taxon>
        <taxon>Bacillati</taxon>
        <taxon>Bacillota</taxon>
        <taxon>Bacilli</taxon>
        <taxon>Lactobacillales</taxon>
        <taxon>Lactobacillaceae</taxon>
        <taxon>Nicoliella</taxon>
    </lineage>
</organism>
<dbReference type="KEGG" id="lbe:MOO44_06855"/>
<keyword evidence="3" id="KW-1185">Reference proteome</keyword>